<evidence type="ECO:0000256" key="4">
    <source>
        <dbReference type="ARBA" id="ARBA00022989"/>
    </source>
</evidence>
<reference evidence="8" key="1">
    <citation type="journal article" date="2021" name="PeerJ">
        <title>Extensive microbial diversity within the chicken gut microbiome revealed by metagenomics and culture.</title>
        <authorList>
            <person name="Gilroy R."/>
            <person name="Ravi A."/>
            <person name="Getino M."/>
            <person name="Pursley I."/>
            <person name="Horton D.L."/>
            <person name="Alikhan N.F."/>
            <person name="Baker D."/>
            <person name="Gharbi K."/>
            <person name="Hall N."/>
            <person name="Watson M."/>
            <person name="Adriaenssens E.M."/>
            <person name="Foster-Nyarko E."/>
            <person name="Jarju S."/>
            <person name="Secka A."/>
            <person name="Antonio M."/>
            <person name="Oren A."/>
            <person name="Chaudhuri R.R."/>
            <person name="La Ragione R."/>
            <person name="Hildebrand F."/>
            <person name="Pallen M.J."/>
        </authorList>
    </citation>
    <scope>NUCLEOTIDE SEQUENCE</scope>
    <source>
        <strain evidence="8">1345</strain>
    </source>
</reference>
<feature type="transmembrane region" description="Helical" evidence="6">
    <location>
        <begin position="272"/>
        <end position="294"/>
    </location>
</feature>
<dbReference type="EMBL" id="DXCQ01000074">
    <property type="protein sequence ID" value="HIY97665.1"/>
    <property type="molecule type" value="Genomic_DNA"/>
</dbReference>
<dbReference type="Pfam" id="PF03772">
    <property type="entry name" value="Competence"/>
    <property type="match status" value="1"/>
</dbReference>
<feature type="transmembrane region" description="Helical" evidence="6">
    <location>
        <begin position="489"/>
        <end position="510"/>
    </location>
</feature>
<comment type="subcellular location">
    <subcellularLocation>
        <location evidence="1">Cell membrane</location>
        <topology evidence="1">Multi-pass membrane protein</topology>
    </subcellularLocation>
</comment>
<evidence type="ECO:0000256" key="6">
    <source>
        <dbReference type="SAM" id="Phobius"/>
    </source>
</evidence>
<feature type="domain" description="ComEC/Rec2-related protein" evidence="7">
    <location>
        <begin position="251"/>
        <end position="510"/>
    </location>
</feature>
<dbReference type="PANTHER" id="PTHR30619:SF1">
    <property type="entry name" value="RECOMBINATION PROTEIN 2"/>
    <property type="match status" value="1"/>
</dbReference>
<gene>
    <name evidence="8" type="ORF">H9729_08240</name>
</gene>
<dbReference type="NCBIfam" id="TIGR00360">
    <property type="entry name" value="ComEC_N-term"/>
    <property type="match status" value="1"/>
</dbReference>
<keyword evidence="3 6" id="KW-0812">Transmembrane</keyword>
<evidence type="ECO:0000313" key="9">
    <source>
        <dbReference type="Proteomes" id="UP000886750"/>
    </source>
</evidence>
<dbReference type="InterPro" id="IPR004477">
    <property type="entry name" value="ComEC_N"/>
</dbReference>
<feature type="transmembrane region" description="Helical" evidence="6">
    <location>
        <begin position="306"/>
        <end position="326"/>
    </location>
</feature>
<dbReference type="GO" id="GO:0005886">
    <property type="term" value="C:plasma membrane"/>
    <property type="evidence" value="ECO:0007669"/>
    <property type="project" value="UniProtKB-SubCell"/>
</dbReference>
<evidence type="ECO:0000256" key="1">
    <source>
        <dbReference type="ARBA" id="ARBA00004651"/>
    </source>
</evidence>
<organism evidence="8 9">
    <name type="scientific">Candidatus Borkfalkia excrementigallinarum</name>
    <dbReference type="NCBI Taxonomy" id="2838506"/>
    <lineage>
        <taxon>Bacteria</taxon>
        <taxon>Bacillati</taxon>
        <taxon>Bacillota</taxon>
        <taxon>Clostridia</taxon>
        <taxon>Christensenellales</taxon>
        <taxon>Christensenellaceae</taxon>
        <taxon>Candidatus Borkfalkia</taxon>
    </lineage>
</organism>
<keyword evidence="4 6" id="KW-1133">Transmembrane helix</keyword>
<feature type="transmembrane region" description="Helical" evidence="6">
    <location>
        <begin position="444"/>
        <end position="469"/>
    </location>
</feature>
<name>A0A9D2CSZ8_9FIRM</name>
<feature type="transmembrane region" description="Helical" evidence="6">
    <location>
        <begin position="63"/>
        <end position="80"/>
    </location>
</feature>
<feature type="transmembrane region" description="Helical" evidence="6">
    <location>
        <begin position="364"/>
        <end position="384"/>
    </location>
</feature>
<feature type="transmembrane region" description="Helical" evidence="6">
    <location>
        <begin position="522"/>
        <end position="545"/>
    </location>
</feature>
<sequence length="738" mass="79914">MRLFGFLMFGIRKKNGTIARKDENFLFRGNGIIRFRPVFLLSLGFGSGILFACLFGMYSLFGILAFAAAAAAALLVCAVSKRRAAGILLFTAVLCAFYSLGSLSFSMRVGAFERSPAIAGECSVAGEVAEVGESGYYTLLTLQNLWIIGEDGEVLYPRAKMQVYVSGDADVRIGAIAMFDAEVQTYDVWAYGRINANAVIGNIRYRANVPAGGLHFSEGEGTDLFASVRSVMREILFANLDEQTASLAYGMLTGDSGYMDEDVLQNFRYGGVAHIFAVSGLHIGVIYGVLAALFKRLRLKSWLKIPVIFAALCLYAGVCGFSPSSVRALVMCTVSMLAEAGGYAYDRVNSVSAAALVVLTVHPVYLFSVGFQLSLAAAAGIVIVGGHLTRLLKRVRFLPEKFGSAAGVALSAQLATFPVLIDCFGYVSGISFFLNLVFVPLISIAYAFLFFCTLLSCLLPFAAPVFLFLPGYMLRIAVMPIMMLEFKVLLVSGFSFGACAALWYLLLFLLTDKVNLKPVPKISAAGFLCVLLSAAMVFTNGNYFYEASLSLHSYYGNNLALLRGSGGDYLIAFGMPDERNTEQVFLQEGVRALRGVIFLTDAATANAGIPVLLEYVSAERVFVPEGSALIDSFQTVDIVYESGFFEFGDAAATFLGERLLYLNISGSDVLFDGGEESVPRLPHCDLFIANERNEALESAAEPQRTVYFEKTEGEISVYSAGSLQIGWKDAIIYINDPE</sequence>
<proteinExistence type="predicted"/>
<keyword evidence="5 6" id="KW-0472">Membrane</keyword>
<evidence type="ECO:0000256" key="5">
    <source>
        <dbReference type="ARBA" id="ARBA00023136"/>
    </source>
</evidence>
<accession>A0A9D2CSZ8</accession>
<evidence type="ECO:0000313" key="8">
    <source>
        <dbReference type="EMBL" id="HIY97665.1"/>
    </source>
</evidence>
<dbReference type="PANTHER" id="PTHR30619">
    <property type="entry name" value="DNA INTERNALIZATION/COMPETENCE PROTEIN COMEC/REC2"/>
    <property type="match status" value="1"/>
</dbReference>
<feature type="transmembrane region" description="Helical" evidence="6">
    <location>
        <begin position="87"/>
        <end position="107"/>
    </location>
</feature>
<keyword evidence="2" id="KW-1003">Cell membrane</keyword>
<dbReference type="AlphaFoldDB" id="A0A9D2CSZ8"/>
<comment type="caution">
    <text evidence="8">The sequence shown here is derived from an EMBL/GenBank/DDBJ whole genome shotgun (WGS) entry which is preliminary data.</text>
</comment>
<dbReference type="Proteomes" id="UP000886750">
    <property type="component" value="Unassembled WGS sequence"/>
</dbReference>
<dbReference type="InterPro" id="IPR052159">
    <property type="entry name" value="Competence_DNA_uptake"/>
</dbReference>
<protein>
    <submittedName>
        <fullName evidence="8">ComEC/Rec2 family competence protein</fullName>
    </submittedName>
</protein>
<evidence type="ECO:0000259" key="7">
    <source>
        <dbReference type="Pfam" id="PF03772"/>
    </source>
</evidence>
<feature type="transmembrane region" description="Helical" evidence="6">
    <location>
        <begin position="405"/>
        <end position="438"/>
    </location>
</feature>
<reference evidence="8" key="2">
    <citation type="submission" date="2021-04" db="EMBL/GenBank/DDBJ databases">
        <authorList>
            <person name="Gilroy R."/>
        </authorList>
    </citation>
    <scope>NUCLEOTIDE SEQUENCE</scope>
    <source>
        <strain evidence="8">1345</strain>
    </source>
</reference>
<evidence type="ECO:0000256" key="3">
    <source>
        <dbReference type="ARBA" id="ARBA00022692"/>
    </source>
</evidence>
<evidence type="ECO:0000256" key="2">
    <source>
        <dbReference type="ARBA" id="ARBA00022475"/>
    </source>
</evidence>